<keyword evidence="5 8" id="KW-0342">GTP-binding</keyword>
<feature type="region of interest" description="Disordered" evidence="11">
    <location>
        <begin position="358"/>
        <end position="379"/>
    </location>
</feature>
<keyword evidence="6 8" id="KW-0717">Septation</keyword>
<comment type="similarity">
    <text evidence="1 8 10">Belongs to the FtsZ family.</text>
</comment>
<evidence type="ECO:0000256" key="4">
    <source>
        <dbReference type="ARBA" id="ARBA00022741"/>
    </source>
</evidence>
<dbReference type="GO" id="GO:0003924">
    <property type="term" value="F:GTPase activity"/>
    <property type="evidence" value="ECO:0007669"/>
    <property type="project" value="UniProtKB-UniRule"/>
</dbReference>
<feature type="binding site" evidence="8">
    <location>
        <position position="143"/>
    </location>
    <ligand>
        <name>GTP</name>
        <dbReference type="ChEBI" id="CHEBI:37565"/>
    </ligand>
</feature>
<dbReference type="PANTHER" id="PTHR30314:SF3">
    <property type="entry name" value="MITOCHONDRIAL DIVISION PROTEIN FSZA"/>
    <property type="match status" value="1"/>
</dbReference>
<reference evidence="14 15" key="1">
    <citation type="submission" date="2020-08" db="EMBL/GenBank/DDBJ databases">
        <title>Genomic Encyclopedia of Type Strains, Phase IV (KMG-IV): sequencing the most valuable type-strain genomes for metagenomic binning, comparative biology and taxonomic classification.</title>
        <authorList>
            <person name="Goeker M."/>
        </authorList>
    </citation>
    <scope>NUCLEOTIDE SEQUENCE [LARGE SCALE GENOMIC DNA]</scope>
    <source>
        <strain evidence="14 15">DSM 24163</strain>
    </source>
</reference>
<dbReference type="AlphaFoldDB" id="A0A7W8G2J7"/>
<dbReference type="SMART" id="SM00864">
    <property type="entry name" value="Tubulin"/>
    <property type="match status" value="1"/>
</dbReference>
<evidence type="ECO:0000256" key="9">
    <source>
        <dbReference type="NCBIfam" id="TIGR00065"/>
    </source>
</evidence>
<feature type="binding site" evidence="8">
    <location>
        <begin position="108"/>
        <end position="110"/>
    </location>
    <ligand>
        <name>GTP</name>
        <dbReference type="ChEBI" id="CHEBI:37565"/>
    </ligand>
</feature>
<dbReference type="InterPro" id="IPR008280">
    <property type="entry name" value="Tub_FtsZ_C"/>
</dbReference>
<dbReference type="InterPro" id="IPR020805">
    <property type="entry name" value="Cell_div_FtsZ_CS"/>
</dbReference>
<evidence type="ECO:0000256" key="1">
    <source>
        <dbReference type="ARBA" id="ARBA00009690"/>
    </source>
</evidence>
<feature type="domain" description="Tubulin/FtsZ 2-layer sandwich" evidence="13">
    <location>
        <begin position="207"/>
        <end position="325"/>
    </location>
</feature>
<dbReference type="PRINTS" id="PR00423">
    <property type="entry name" value="CELLDVISFTSZ"/>
</dbReference>
<dbReference type="InterPro" id="IPR036525">
    <property type="entry name" value="Tubulin/FtsZ_GTPase_sf"/>
</dbReference>
<dbReference type="GO" id="GO:0051258">
    <property type="term" value="P:protein polymerization"/>
    <property type="evidence" value="ECO:0007669"/>
    <property type="project" value="UniProtKB-UniRule"/>
</dbReference>
<keyword evidence="7 8" id="KW-0131">Cell cycle</keyword>
<dbReference type="InterPro" id="IPR003008">
    <property type="entry name" value="Tubulin_FtsZ_GTPase"/>
</dbReference>
<dbReference type="GO" id="GO:0032153">
    <property type="term" value="C:cell division site"/>
    <property type="evidence" value="ECO:0007669"/>
    <property type="project" value="UniProtKB-UniRule"/>
</dbReference>
<dbReference type="Proteomes" id="UP000521199">
    <property type="component" value="Unassembled WGS sequence"/>
</dbReference>
<dbReference type="GO" id="GO:0005737">
    <property type="term" value="C:cytoplasm"/>
    <property type="evidence" value="ECO:0007669"/>
    <property type="project" value="UniProtKB-SubCell"/>
</dbReference>
<dbReference type="CDD" id="cd02201">
    <property type="entry name" value="FtsZ_type1"/>
    <property type="match status" value="1"/>
</dbReference>
<keyword evidence="2 8" id="KW-0963">Cytoplasm</keyword>
<dbReference type="InterPro" id="IPR024757">
    <property type="entry name" value="FtsZ_C"/>
</dbReference>
<organism evidence="14 15">
    <name type="scientific">Chiayiivirga flava</name>
    <dbReference type="NCBI Taxonomy" id="659595"/>
    <lineage>
        <taxon>Bacteria</taxon>
        <taxon>Pseudomonadati</taxon>
        <taxon>Pseudomonadota</taxon>
        <taxon>Gammaproteobacteria</taxon>
        <taxon>Lysobacterales</taxon>
        <taxon>Lysobacteraceae</taxon>
        <taxon>Chiayiivirga</taxon>
    </lineage>
</organism>
<dbReference type="PANTHER" id="PTHR30314">
    <property type="entry name" value="CELL DIVISION PROTEIN FTSZ-RELATED"/>
    <property type="match status" value="1"/>
</dbReference>
<comment type="caution">
    <text evidence="14">The sequence shown here is derived from an EMBL/GenBank/DDBJ whole genome shotgun (WGS) entry which is preliminary data.</text>
</comment>
<dbReference type="InterPro" id="IPR018316">
    <property type="entry name" value="Tubulin/FtsZ_2-layer-sand-dom"/>
</dbReference>
<sequence length="400" mass="42278">MFELVDRVAPNAVIKVIGVGGGGGNAVAHMVNSNVDGVEFICANTDSQAIRNVGAKQILQLGGNVTKGLGAGANPEVGRQAALEDRERIVEALEGADMVFITAGMGGGTGTGAAPVVAQLAKEMGILTVAVVTKPFPFEGRRRMQVALKGIEELSHHCDSLITIPNEKLITVLGREATMVQAFRAANDVLQGAVQGIADLIVRPGLINVDFADVRTVMSEMGMAMMGSGTARGDERAMEAAEKAISNPLLDDVNLAGANGILVNITAGPDFTMREFDEVGRAIDEFASEDATVVIGTVLDHEMQDEVRVTVVATGLNRVAVRQPVKTPERGEREMHQRPQVKLVRNATTGAIDYGAMAEPMPGTTSHVATAPSRNRHEAPSNDVAIDYLDIPAFLRRQAD</sequence>
<dbReference type="Pfam" id="PF00091">
    <property type="entry name" value="Tubulin"/>
    <property type="match status" value="1"/>
</dbReference>
<feature type="binding site" evidence="8">
    <location>
        <begin position="21"/>
        <end position="25"/>
    </location>
    <ligand>
        <name>GTP</name>
        <dbReference type="ChEBI" id="CHEBI:37565"/>
    </ligand>
</feature>
<dbReference type="Pfam" id="PF12327">
    <property type="entry name" value="FtsZ_C"/>
    <property type="match status" value="1"/>
</dbReference>
<dbReference type="SUPFAM" id="SSF52490">
    <property type="entry name" value="Tubulin nucleotide-binding domain-like"/>
    <property type="match status" value="1"/>
</dbReference>
<feature type="domain" description="Tubulin/FtsZ GTPase" evidence="12">
    <location>
        <begin position="13"/>
        <end position="205"/>
    </location>
</feature>
<dbReference type="GO" id="GO:0005525">
    <property type="term" value="F:GTP binding"/>
    <property type="evidence" value="ECO:0007669"/>
    <property type="project" value="UniProtKB-UniRule"/>
</dbReference>
<evidence type="ECO:0000256" key="2">
    <source>
        <dbReference type="ARBA" id="ARBA00022490"/>
    </source>
</evidence>
<dbReference type="SMART" id="SM00865">
    <property type="entry name" value="Tubulin_C"/>
    <property type="match status" value="1"/>
</dbReference>
<comment type="function">
    <text evidence="8 10">Essential cell division protein that forms a contractile ring structure (Z ring) at the future cell division site. The regulation of the ring assembly controls the timing and the location of cell division. One of the functions of the FtsZ ring is to recruit other cell division proteins to the septum to produce a new cell wall between the dividing cells. Binds GTP and shows GTPase activity.</text>
</comment>
<dbReference type="InterPro" id="IPR037103">
    <property type="entry name" value="Tubulin/FtsZ-like_C"/>
</dbReference>
<dbReference type="GO" id="GO:0043093">
    <property type="term" value="P:FtsZ-dependent cytokinesis"/>
    <property type="evidence" value="ECO:0007669"/>
    <property type="project" value="UniProtKB-UniRule"/>
</dbReference>
<dbReference type="EMBL" id="JACHHP010000004">
    <property type="protein sequence ID" value="MBB5208790.1"/>
    <property type="molecule type" value="Genomic_DNA"/>
</dbReference>
<evidence type="ECO:0000259" key="13">
    <source>
        <dbReference type="SMART" id="SM00865"/>
    </source>
</evidence>
<gene>
    <name evidence="8" type="primary">ftsZ</name>
    <name evidence="14" type="ORF">HNQ52_002340</name>
</gene>
<keyword evidence="15" id="KW-1185">Reference proteome</keyword>
<evidence type="ECO:0000259" key="12">
    <source>
        <dbReference type="SMART" id="SM00864"/>
    </source>
</evidence>
<proteinExistence type="inferred from homology"/>
<dbReference type="GO" id="GO:0000917">
    <property type="term" value="P:division septum assembly"/>
    <property type="evidence" value="ECO:0007669"/>
    <property type="project" value="UniProtKB-KW"/>
</dbReference>
<keyword evidence="3 8" id="KW-0132">Cell division</keyword>
<evidence type="ECO:0000256" key="7">
    <source>
        <dbReference type="ARBA" id="ARBA00023306"/>
    </source>
</evidence>
<evidence type="ECO:0000313" key="14">
    <source>
        <dbReference type="EMBL" id="MBB5208790.1"/>
    </source>
</evidence>
<dbReference type="NCBIfam" id="TIGR00065">
    <property type="entry name" value="ftsZ"/>
    <property type="match status" value="1"/>
</dbReference>
<dbReference type="InterPro" id="IPR000158">
    <property type="entry name" value="Cell_div_FtsZ"/>
</dbReference>
<accession>A0A7W8G2J7</accession>
<feature type="binding site" evidence="8">
    <location>
        <position position="187"/>
    </location>
    <ligand>
        <name>GTP</name>
        <dbReference type="ChEBI" id="CHEBI:37565"/>
    </ligand>
</feature>
<name>A0A7W8G2J7_9GAMM</name>
<evidence type="ECO:0000256" key="11">
    <source>
        <dbReference type="SAM" id="MobiDB-lite"/>
    </source>
</evidence>
<dbReference type="Gene3D" id="3.30.1330.20">
    <property type="entry name" value="Tubulin/FtsZ, C-terminal domain"/>
    <property type="match status" value="1"/>
</dbReference>
<dbReference type="Gene3D" id="3.40.50.1440">
    <property type="entry name" value="Tubulin/FtsZ, GTPase domain"/>
    <property type="match status" value="1"/>
</dbReference>
<dbReference type="SUPFAM" id="SSF55307">
    <property type="entry name" value="Tubulin C-terminal domain-like"/>
    <property type="match status" value="1"/>
</dbReference>
<evidence type="ECO:0000256" key="3">
    <source>
        <dbReference type="ARBA" id="ARBA00022618"/>
    </source>
</evidence>
<comment type="subunit">
    <text evidence="8">Homodimer. Polymerizes to form a dynamic ring structure in a strictly GTP-dependent manner. Interacts directly with several other division proteins.</text>
</comment>
<dbReference type="PROSITE" id="PS01135">
    <property type="entry name" value="FTSZ_2"/>
    <property type="match status" value="1"/>
</dbReference>
<dbReference type="FunFam" id="3.40.50.1440:FF:000023">
    <property type="entry name" value="Cell division protein FtsZ"/>
    <property type="match status" value="1"/>
</dbReference>
<evidence type="ECO:0000256" key="5">
    <source>
        <dbReference type="ARBA" id="ARBA00023134"/>
    </source>
</evidence>
<feature type="binding site" evidence="8">
    <location>
        <position position="139"/>
    </location>
    <ligand>
        <name>GTP</name>
        <dbReference type="ChEBI" id="CHEBI:37565"/>
    </ligand>
</feature>
<comment type="subcellular location">
    <subcellularLocation>
        <location evidence="8">Cytoplasm</location>
    </subcellularLocation>
    <text evidence="8">Assembles at midcell at the inner surface of the cytoplasmic membrane.</text>
</comment>
<protein>
    <recommendedName>
        <fullName evidence="8 9">Cell division protein FtsZ</fullName>
    </recommendedName>
</protein>
<evidence type="ECO:0000256" key="10">
    <source>
        <dbReference type="RuleBase" id="RU000631"/>
    </source>
</evidence>
<dbReference type="HAMAP" id="MF_00909">
    <property type="entry name" value="FtsZ"/>
    <property type="match status" value="1"/>
</dbReference>
<evidence type="ECO:0000313" key="15">
    <source>
        <dbReference type="Proteomes" id="UP000521199"/>
    </source>
</evidence>
<evidence type="ECO:0000256" key="8">
    <source>
        <dbReference type="HAMAP-Rule" id="MF_00909"/>
    </source>
</evidence>
<keyword evidence="4 8" id="KW-0547">Nucleotide-binding</keyword>
<evidence type="ECO:0000256" key="6">
    <source>
        <dbReference type="ARBA" id="ARBA00023210"/>
    </source>
</evidence>
<dbReference type="InterPro" id="IPR045061">
    <property type="entry name" value="FtsZ/CetZ"/>
</dbReference>